<evidence type="ECO:0000256" key="2">
    <source>
        <dbReference type="ARBA" id="ARBA00022670"/>
    </source>
</evidence>
<evidence type="ECO:0000256" key="3">
    <source>
        <dbReference type="ARBA" id="ARBA00022801"/>
    </source>
</evidence>
<evidence type="ECO:0000256" key="1">
    <source>
        <dbReference type="ARBA" id="ARBA00022612"/>
    </source>
</evidence>
<dbReference type="RefSeq" id="WP_075518470.1">
    <property type="nucleotide sequence ID" value="NZ_FPLD01000129.1"/>
</dbReference>
<dbReference type="InterPro" id="IPR006433">
    <property type="entry name" value="Prohead_protease"/>
</dbReference>
<keyword evidence="3" id="KW-0378">Hydrolase</keyword>
<dbReference type="AlphaFoldDB" id="A0A1L0C885"/>
<sequence>MTIKQQAAFKVKSFDPETGCFEGYANTFDFKDHAWDITQKGAFITSLEEHKKAGTMPKMFWHHKRDEPIGVWTEMYEDEHGLYAKGRLVLEVTKAKEAHALMKAGALGGLSIGYRVVREMWNNETDANELHEVKLDEVSVVTMACNEESKITAVKSCFEQDELPTERQMEKALRELGLSRKQAKSFLVDGYKSFTATNDTLVVALPTKTTELNNTVDTKAVEELLHLLKSVNGKQ</sequence>
<evidence type="ECO:0000259" key="4">
    <source>
        <dbReference type="Pfam" id="PF04586"/>
    </source>
</evidence>
<dbReference type="EMBL" id="FPLD01000129">
    <property type="protein sequence ID" value="SGZ16480.1"/>
    <property type="molecule type" value="Genomic_DNA"/>
</dbReference>
<evidence type="ECO:0000313" key="6">
    <source>
        <dbReference type="Proteomes" id="UP000183794"/>
    </source>
</evidence>
<evidence type="ECO:0000313" key="5">
    <source>
        <dbReference type="EMBL" id="SGZ16480.1"/>
    </source>
</evidence>
<dbReference type="GO" id="GO:0006508">
    <property type="term" value="P:proteolysis"/>
    <property type="evidence" value="ECO:0007669"/>
    <property type="project" value="UniProtKB-KW"/>
</dbReference>
<dbReference type="GO" id="GO:0008233">
    <property type="term" value="F:peptidase activity"/>
    <property type="evidence" value="ECO:0007669"/>
    <property type="project" value="UniProtKB-KW"/>
</dbReference>
<keyword evidence="2" id="KW-0645">Protease</keyword>
<proteinExistence type="predicted"/>
<dbReference type="SUPFAM" id="SSF50789">
    <property type="entry name" value="Herpes virus serine proteinase, assemblin"/>
    <property type="match status" value="1"/>
</dbReference>
<feature type="domain" description="Prohead serine protease" evidence="4">
    <location>
        <begin position="10"/>
        <end position="158"/>
    </location>
</feature>
<protein>
    <submittedName>
        <fullName evidence="5">Sb5</fullName>
    </submittedName>
</protein>
<gene>
    <name evidence="5" type="ORF">NVI5450_4332</name>
</gene>
<dbReference type="OrthoDB" id="9804926at2"/>
<dbReference type="Pfam" id="PF04586">
    <property type="entry name" value="Peptidase_S78"/>
    <property type="match status" value="1"/>
</dbReference>
<organism evidence="5 6">
    <name type="scientific">Moritella viscosa</name>
    <dbReference type="NCBI Taxonomy" id="80854"/>
    <lineage>
        <taxon>Bacteria</taxon>
        <taxon>Pseudomonadati</taxon>
        <taxon>Pseudomonadota</taxon>
        <taxon>Gammaproteobacteria</taxon>
        <taxon>Alteromonadales</taxon>
        <taxon>Moritellaceae</taxon>
        <taxon>Moritella</taxon>
    </lineage>
</organism>
<name>A0A1L0C885_9GAMM</name>
<accession>A0A1L0C885</accession>
<dbReference type="InterPro" id="IPR054613">
    <property type="entry name" value="Peptidase_S78_dom"/>
</dbReference>
<dbReference type="NCBIfam" id="TIGR01543">
    <property type="entry name" value="proheadase_HK97"/>
    <property type="match status" value="1"/>
</dbReference>
<keyword evidence="1" id="KW-1188">Viral release from host cell</keyword>
<reference evidence="5 6" key="1">
    <citation type="submission" date="2016-11" db="EMBL/GenBank/DDBJ databases">
        <authorList>
            <person name="Jaros S."/>
            <person name="Januszkiewicz K."/>
            <person name="Wedrychowicz H."/>
        </authorList>
    </citation>
    <scope>NUCLEOTIDE SEQUENCE [LARGE SCALE GENOMIC DNA]</scope>
    <source>
        <strain evidence="5">NVI 5450</strain>
    </source>
</reference>
<dbReference type="Proteomes" id="UP000183794">
    <property type="component" value="Unassembled WGS sequence"/>
</dbReference>